<keyword evidence="5" id="KW-1185">Reference proteome</keyword>
<feature type="domain" description="PH" evidence="2">
    <location>
        <begin position="317"/>
        <end position="427"/>
    </location>
</feature>
<comment type="caution">
    <text evidence="4">The sequence shown here is derived from an EMBL/GenBank/DDBJ whole genome shotgun (WGS) entry which is preliminary data.</text>
</comment>
<reference evidence="4 5" key="1">
    <citation type="submission" date="2015-07" db="EMBL/GenBank/DDBJ databases">
        <title>Comparative genomics of the Sigatoka disease complex on banana suggests a link between parallel evolutionary changes in Pseudocercospora fijiensis and Pseudocercospora eumusae and increased virulence on the banana host.</title>
        <authorList>
            <person name="Chang T.-C."/>
            <person name="Salvucci A."/>
            <person name="Crous P.W."/>
            <person name="Stergiopoulos I."/>
        </authorList>
    </citation>
    <scope>NUCLEOTIDE SEQUENCE [LARGE SCALE GENOMIC DNA]</scope>
    <source>
        <strain evidence="4 5">CBS 114824</strain>
    </source>
</reference>
<dbReference type="AlphaFoldDB" id="A0A139GUY7"/>
<feature type="domain" description="PH" evidence="3">
    <location>
        <begin position="449"/>
        <end position="561"/>
    </location>
</feature>
<name>A0A139GUY7_9PEZI</name>
<feature type="region of interest" description="Disordered" evidence="1">
    <location>
        <begin position="164"/>
        <end position="208"/>
    </location>
</feature>
<dbReference type="InterPro" id="IPR057081">
    <property type="entry name" value="PH_N"/>
</dbReference>
<dbReference type="OrthoDB" id="3366823at2759"/>
<evidence type="ECO:0000256" key="1">
    <source>
        <dbReference type="SAM" id="MobiDB-lite"/>
    </source>
</evidence>
<dbReference type="EMBL" id="LFZN01000347">
    <property type="protein sequence ID" value="KXS93999.1"/>
    <property type="molecule type" value="Genomic_DNA"/>
</dbReference>
<evidence type="ECO:0000259" key="2">
    <source>
        <dbReference type="Pfam" id="PF23074"/>
    </source>
</evidence>
<evidence type="ECO:0000313" key="5">
    <source>
        <dbReference type="Proteomes" id="UP000070133"/>
    </source>
</evidence>
<proteinExistence type="predicted"/>
<protein>
    <submittedName>
        <fullName evidence="4">Uncharacterized protein</fullName>
    </submittedName>
</protein>
<evidence type="ECO:0000259" key="3">
    <source>
        <dbReference type="Pfam" id="PF23076"/>
    </source>
</evidence>
<organism evidence="4 5">
    <name type="scientific">Pseudocercospora eumusae</name>
    <dbReference type="NCBI Taxonomy" id="321146"/>
    <lineage>
        <taxon>Eukaryota</taxon>
        <taxon>Fungi</taxon>
        <taxon>Dikarya</taxon>
        <taxon>Ascomycota</taxon>
        <taxon>Pezizomycotina</taxon>
        <taxon>Dothideomycetes</taxon>
        <taxon>Dothideomycetidae</taxon>
        <taxon>Mycosphaerellales</taxon>
        <taxon>Mycosphaerellaceae</taxon>
        <taxon>Pseudocercospora</taxon>
    </lineage>
</organism>
<dbReference type="Proteomes" id="UP000070133">
    <property type="component" value="Unassembled WGS sequence"/>
</dbReference>
<sequence>MADNANRERSLLRSANDCEDAAAGLHRFRDALPRNATRITAVVAELFGISSALRQIHTGEGIRSYGPSFYRIDNDLQLVFRSLQCTVDDIFDMFARAHERPEQTVWEDMSHQHERVEKFGLLERLEWYREFLDAQFDILQGRQIADPDDLRDYITDLLEAQQKAKRRASRQSMPVPELDYSGASTPRPRPRRTSRPTMPPRINTPSTPTVVSDMSWDYAWNQTPRPYAPEPPVPPLMFPPTPGSPMSPMSPVFSNFTSSSSPTASSHTSYSTTDPYAPSALVHWADDIFDGQHPNTQYRPDYQLSDRSACYGQADPYALDHLSRDGFQKVLELPFDERKLWVQLYWRPNDFRARILIMSQNSSGVQQHCCQPLTALKIIRRGSTLQFCQASKDSGRYKLWARLNFMLHERMVLFYSTFIAMKHQDQRGVPHPSLADDFELETDEGEEVFFAGQMQHDDMLHALRVFRDRGSRVVRLEVSALRGPRKHVPIWTAFVTKYADAGDADWCQWEGDGIVSLAAIKPAPPYVFISRYLPPKHGRNWILPFTTDEDARMFVESWAGLCRRYGGRA</sequence>
<dbReference type="Pfam" id="PF23076">
    <property type="entry name" value="PH_FT_C"/>
    <property type="match status" value="1"/>
</dbReference>
<dbReference type="Pfam" id="PF23074">
    <property type="entry name" value="PH_FT_N"/>
    <property type="match status" value="1"/>
</dbReference>
<dbReference type="InterPro" id="IPR057082">
    <property type="entry name" value="PH_C"/>
</dbReference>
<evidence type="ECO:0000313" key="4">
    <source>
        <dbReference type="EMBL" id="KXS93999.1"/>
    </source>
</evidence>
<gene>
    <name evidence="4" type="ORF">AC578_3103</name>
</gene>
<accession>A0A139GUY7</accession>